<accession>A0A1Q9DB68</accession>
<reference evidence="1 2" key="1">
    <citation type="submission" date="2016-02" db="EMBL/GenBank/DDBJ databases">
        <title>Genome analysis of coral dinoflagellate symbionts highlights evolutionary adaptations to a symbiotic lifestyle.</title>
        <authorList>
            <person name="Aranda M."/>
            <person name="Li Y."/>
            <person name="Liew Y.J."/>
            <person name="Baumgarten S."/>
            <person name="Simakov O."/>
            <person name="Wilson M."/>
            <person name="Piel J."/>
            <person name="Ashoor H."/>
            <person name="Bougouffa S."/>
            <person name="Bajic V.B."/>
            <person name="Ryu T."/>
            <person name="Ravasi T."/>
            <person name="Bayer T."/>
            <person name="Micklem G."/>
            <person name="Kim H."/>
            <person name="Bhak J."/>
            <person name="Lajeunesse T.C."/>
            <person name="Voolstra C.R."/>
        </authorList>
    </citation>
    <scope>NUCLEOTIDE SEQUENCE [LARGE SCALE GENOMIC DNA]</scope>
    <source>
        <strain evidence="1 2">CCMP2467</strain>
    </source>
</reference>
<sequence length="195" mass="21031">MDEQMSYGMLKQWGDGQQNKAPMAFTKAYRKRSPVNGRAESRKDHAIAGAYDPFEAASHAVGEEAPEAVGEAPGSSILSARSVDRLVFNPGAVVGGGVVVLFIDVSSFSVPIWSWTGETNYGAVSLCNGFMVPEQDVQARTRTRKASWHIHGPAAVAASGCRKVDEILTFHRDVNISHERSKCASKLRKQSALGP</sequence>
<name>A0A1Q9DB68_SYMMI</name>
<dbReference type="Proteomes" id="UP000186817">
    <property type="component" value="Unassembled WGS sequence"/>
</dbReference>
<dbReference type="AlphaFoldDB" id="A0A1Q9DB68"/>
<proteinExistence type="predicted"/>
<keyword evidence="2" id="KW-1185">Reference proteome</keyword>
<evidence type="ECO:0000313" key="1">
    <source>
        <dbReference type="EMBL" id="OLP92463.1"/>
    </source>
</evidence>
<organism evidence="1 2">
    <name type="scientific">Symbiodinium microadriaticum</name>
    <name type="common">Dinoflagellate</name>
    <name type="synonym">Zooxanthella microadriatica</name>
    <dbReference type="NCBI Taxonomy" id="2951"/>
    <lineage>
        <taxon>Eukaryota</taxon>
        <taxon>Sar</taxon>
        <taxon>Alveolata</taxon>
        <taxon>Dinophyceae</taxon>
        <taxon>Suessiales</taxon>
        <taxon>Symbiodiniaceae</taxon>
        <taxon>Symbiodinium</taxon>
    </lineage>
</organism>
<protein>
    <submittedName>
        <fullName evidence="1">Uncharacterized protein</fullName>
    </submittedName>
</protein>
<evidence type="ECO:0000313" key="2">
    <source>
        <dbReference type="Proteomes" id="UP000186817"/>
    </source>
</evidence>
<gene>
    <name evidence="1" type="ORF">AK812_SmicGene25745</name>
</gene>
<dbReference type="EMBL" id="LSRX01000621">
    <property type="protein sequence ID" value="OLP92463.1"/>
    <property type="molecule type" value="Genomic_DNA"/>
</dbReference>
<comment type="caution">
    <text evidence="1">The sequence shown here is derived from an EMBL/GenBank/DDBJ whole genome shotgun (WGS) entry which is preliminary data.</text>
</comment>